<sequence length="81" mass="9176">MEVKIISNESAKRSKVVPLIRCAFRLQPLRSFSPRGCSHRCIRASNCTNIRSKPSCRIPRATGVIIRLNIFSAQWDHVILA</sequence>
<dbReference type="AlphaFoldDB" id="A0A8T1R845"/>
<gene>
    <name evidence="1" type="ORF">CIPAW_02G034200</name>
</gene>
<keyword evidence="2" id="KW-1185">Reference proteome</keyword>
<accession>A0A8T1R845</accession>
<name>A0A8T1R845_CARIL</name>
<protein>
    <submittedName>
        <fullName evidence="1">Uncharacterized protein</fullName>
    </submittedName>
</protein>
<evidence type="ECO:0000313" key="1">
    <source>
        <dbReference type="EMBL" id="KAG6663570.1"/>
    </source>
</evidence>
<evidence type="ECO:0000313" key="2">
    <source>
        <dbReference type="Proteomes" id="UP000811609"/>
    </source>
</evidence>
<organism evidence="1 2">
    <name type="scientific">Carya illinoinensis</name>
    <name type="common">Pecan</name>
    <dbReference type="NCBI Taxonomy" id="32201"/>
    <lineage>
        <taxon>Eukaryota</taxon>
        <taxon>Viridiplantae</taxon>
        <taxon>Streptophyta</taxon>
        <taxon>Embryophyta</taxon>
        <taxon>Tracheophyta</taxon>
        <taxon>Spermatophyta</taxon>
        <taxon>Magnoliopsida</taxon>
        <taxon>eudicotyledons</taxon>
        <taxon>Gunneridae</taxon>
        <taxon>Pentapetalae</taxon>
        <taxon>rosids</taxon>
        <taxon>fabids</taxon>
        <taxon>Fagales</taxon>
        <taxon>Juglandaceae</taxon>
        <taxon>Carya</taxon>
    </lineage>
</organism>
<proteinExistence type="predicted"/>
<dbReference type="Proteomes" id="UP000811609">
    <property type="component" value="Chromosome 2"/>
</dbReference>
<comment type="caution">
    <text evidence="1">The sequence shown here is derived from an EMBL/GenBank/DDBJ whole genome shotgun (WGS) entry which is preliminary data.</text>
</comment>
<reference evidence="1" key="1">
    <citation type="submission" date="2020-12" db="EMBL/GenBank/DDBJ databases">
        <title>WGS assembly of Carya illinoinensis cv. Pawnee.</title>
        <authorList>
            <person name="Platts A."/>
            <person name="Shu S."/>
            <person name="Wright S."/>
            <person name="Barry K."/>
            <person name="Edger P."/>
            <person name="Pires J.C."/>
            <person name="Schmutz J."/>
        </authorList>
    </citation>
    <scope>NUCLEOTIDE SEQUENCE</scope>
    <source>
        <tissue evidence="1">Leaf</tissue>
    </source>
</reference>
<dbReference type="EMBL" id="CM031810">
    <property type="protein sequence ID" value="KAG6663570.1"/>
    <property type="molecule type" value="Genomic_DNA"/>
</dbReference>